<dbReference type="InterPro" id="IPR000961">
    <property type="entry name" value="AGC-kinase_C"/>
</dbReference>
<comment type="caution">
    <text evidence="14">The sequence shown here is derived from an EMBL/GenBank/DDBJ whole genome shotgun (WGS) entry which is preliminary data.</text>
</comment>
<accession>A0A2U1J291</accession>
<dbReference type="InterPro" id="IPR017441">
    <property type="entry name" value="Protein_kinase_ATP_BS"/>
</dbReference>
<comment type="similarity">
    <text evidence="10">Belongs to the protein kinase superfamily.</text>
</comment>
<keyword evidence="5" id="KW-0418">Kinase</keyword>
<dbReference type="AlphaFoldDB" id="A0A2U1J291"/>
<feature type="region of interest" description="Disordered" evidence="11">
    <location>
        <begin position="21"/>
        <end position="56"/>
    </location>
</feature>
<keyword evidence="15" id="KW-1185">Reference proteome</keyword>
<dbReference type="InterPro" id="IPR008271">
    <property type="entry name" value="Ser/Thr_kinase_AS"/>
</dbReference>
<dbReference type="SMART" id="SM00133">
    <property type="entry name" value="S_TK_X"/>
    <property type="match status" value="1"/>
</dbReference>
<dbReference type="PROSITE" id="PS00107">
    <property type="entry name" value="PROTEIN_KINASE_ATP"/>
    <property type="match status" value="1"/>
</dbReference>
<dbReference type="InterPro" id="IPR011009">
    <property type="entry name" value="Kinase-like_dom_sf"/>
</dbReference>
<dbReference type="EMBL" id="MBFU01000472">
    <property type="protein sequence ID" value="PVZ99112.1"/>
    <property type="molecule type" value="Genomic_DNA"/>
</dbReference>
<dbReference type="CDD" id="cd05580">
    <property type="entry name" value="STKc_PKA_like"/>
    <property type="match status" value="1"/>
</dbReference>
<feature type="domain" description="AGC-kinase C-terminal" evidence="13">
    <location>
        <begin position="415"/>
        <end position="470"/>
    </location>
</feature>
<evidence type="ECO:0000256" key="1">
    <source>
        <dbReference type="ARBA" id="ARBA00012444"/>
    </source>
</evidence>
<dbReference type="GO" id="GO:0005829">
    <property type="term" value="C:cytosol"/>
    <property type="evidence" value="ECO:0007669"/>
    <property type="project" value="TreeGrafter"/>
</dbReference>
<dbReference type="FunFam" id="3.30.200.20:FF:000042">
    <property type="entry name" value="Aurora kinase A"/>
    <property type="match status" value="1"/>
</dbReference>
<reference evidence="14 15" key="1">
    <citation type="journal article" date="2018" name="MBio">
        <title>Comparative Genomics Reveals the Core Gene Toolbox for the Fungus-Insect Symbiosis.</title>
        <authorList>
            <person name="Wang Y."/>
            <person name="Stata M."/>
            <person name="Wang W."/>
            <person name="Stajich J.E."/>
            <person name="White M.M."/>
            <person name="Moncalvo J.M."/>
        </authorList>
    </citation>
    <scope>NUCLEOTIDE SEQUENCE [LARGE SCALE GENOMIC DNA]</scope>
    <source>
        <strain evidence="14 15">AUS-126-30</strain>
    </source>
</reference>
<evidence type="ECO:0000313" key="14">
    <source>
        <dbReference type="EMBL" id="PVZ99112.1"/>
    </source>
</evidence>
<dbReference type="PROSITE" id="PS51285">
    <property type="entry name" value="AGC_KINASE_CTER"/>
    <property type="match status" value="1"/>
</dbReference>
<keyword evidence="2 10" id="KW-0723">Serine/threonine-protein kinase</keyword>
<evidence type="ECO:0000256" key="4">
    <source>
        <dbReference type="ARBA" id="ARBA00022741"/>
    </source>
</evidence>
<evidence type="ECO:0000256" key="2">
    <source>
        <dbReference type="ARBA" id="ARBA00022527"/>
    </source>
</evidence>
<dbReference type="Proteomes" id="UP000245591">
    <property type="component" value="Unassembled WGS sequence"/>
</dbReference>
<dbReference type="PANTHER" id="PTHR24353:SF153">
    <property type="entry name" value="CAMP-DEPENDENT PROTEIN KINASE CATALYTIC SUBUNIT 1"/>
    <property type="match status" value="1"/>
</dbReference>
<dbReference type="SUPFAM" id="SSF56112">
    <property type="entry name" value="Protein kinase-like (PK-like)"/>
    <property type="match status" value="1"/>
</dbReference>
<evidence type="ECO:0000256" key="8">
    <source>
        <dbReference type="ARBA" id="ARBA00047454"/>
    </source>
</evidence>
<keyword evidence="6 9" id="KW-0067">ATP-binding</keyword>
<dbReference type="GO" id="GO:0005952">
    <property type="term" value="C:cAMP-dependent protein kinase complex"/>
    <property type="evidence" value="ECO:0007669"/>
    <property type="project" value="TreeGrafter"/>
</dbReference>
<dbReference type="GO" id="GO:0005634">
    <property type="term" value="C:nucleus"/>
    <property type="evidence" value="ECO:0007669"/>
    <property type="project" value="TreeGrafter"/>
</dbReference>
<evidence type="ECO:0000256" key="7">
    <source>
        <dbReference type="ARBA" id="ARBA00047292"/>
    </source>
</evidence>
<evidence type="ECO:0000256" key="9">
    <source>
        <dbReference type="PROSITE-ProRule" id="PRU10141"/>
    </source>
</evidence>
<evidence type="ECO:0000256" key="3">
    <source>
        <dbReference type="ARBA" id="ARBA00022679"/>
    </source>
</evidence>
<evidence type="ECO:0000259" key="12">
    <source>
        <dbReference type="PROSITE" id="PS50011"/>
    </source>
</evidence>
<dbReference type="SMART" id="SM00220">
    <property type="entry name" value="S_TKc"/>
    <property type="match status" value="1"/>
</dbReference>
<evidence type="ECO:0000256" key="11">
    <source>
        <dbReference type="SAM" id="MobiDB-lite"/>
    </source>
</evidence>
<dbReference type="FunFam" id="1.10.510.10:FF:000005">
    <property type="entry name" value="cAMP-dependent protein kinase catalytic subunit alpha"/>
    <property type="match status" value="1"/>
</dbReference>
<feature type="compositionally biased region" description="Basic and acidic residues" evidence="11">
    <location>
        <begin position="21"/>
        <end position="37"/>
    </location>
</feature>
<organism evidence="14 15">
    <name type="scientific">Smittium angustum</name>
    <dbReference type="NCBI Taxonomy" id="133377"/>
    <lineage>
        <taxon>Eukaryota</taxon>
        <taxon>Fungi</taxon>
        <taxon>Fungi incertae sedis</taxon>
        <taxon>Zoopagomycota</taxon>
        <taxon>Kickxellomycotina</taxon>
        <taxon>Harpellomycetes</taxon>
        <taxon>Harpellales</taxon>
        <taxon>Legeriomycetaceae</taxon>
        <taxon>Smittium</taxon>
    </lineage>
</organism>
<dbReference type="Gene3D" id="3.30.200.20">
    <property type="entry name" value="Phosphorylase Kinase, domain 1"/>
    <property type="match status" value="1"/>
</dbReference>
<keyword evidence="3" id="KW-0808">Transferase</keyword>
<keyword evidence="4 9" id="KW-0547">Nucleotide-binding</keyword>
<dbReference type="PROSITE" id="PS00108">
    <property type="entry name" value="PROTEIN_KINASE_ST"/>
    <property type="match status" value="1"/>
</dbReference>
<dbReference type="InterPro" id="IPR000719">
    <property type="entry name" value="Prot_kinase_dom"/>
</dbReference>
<name>A0A2U1J291_SMIAN</name>
<dbReference type="PROSITE" id="PS50011">
    <property type="entry name" value="PROTEIN_KINASE_DOM"/>
    <property type="match status" value="1"/>
</dbReference>
<evidence type="ECO:0000256" key="10">
    <source>
        <dbReference type="RuleBase" id="RU000304"/>
    </source>
</evidence>
<proteinExistence type="inferred from homology"/>
<dbReference type="Gene3D" id="1.10.510.10">
    <property type="entry name" value="Transferase(Phosphotransferase) domain 1"/>
    <property type="match status" value="1"/>
</dbReference>
<evidence type="ECO:0000313" key="15">
    <source>
        <dbReference type="Proteomes" id="UP000245591"/>
    </source>
</evidence>
<feature type="compositionally biased region" description="Polar residues" evidence="11">
    <location>
        <begin position="38"/>
        <end position="56"/>
    </location>
</feature>
<dbReference type="GO" id="GO:0009653">
    <property type="term" value="P:anatomical structure morphogenesis"/>
    <property type="evidence" value="ECO:0007669"/>
    <property type="project" value="UniProtKB-ARBA"/>
</dbReference>
<feature type="binding site" evidence="9">
    <location>
        <position position="189"/>
    </location>
    <ligand>
        <name>ATP</name>
        <dbReference type="ChEBI" id="CHEBI:30616"/>
    </ligand>
</feature>
<protein>
    <recommendedName>
        <fullName evidence="1">cAMP-dependent protein kinase</fullName>
        <ecNumber evidence="1">2.7.11.11</ecNumber>
    </recommendedName>
</protein>
<gene>
    <name evidence="14" type="ORF">BB558_004868</name>
</gene>
<dbReference type="PANTHER" id="PTHR24353">
    <property type="entry name" value="CYCLIC NUCLEOTIDE-DEPENDENT PROTEIN KINASE"/>
    <property type="match status" value="1"/>
</dbReference>
<evidence type="ECO:0000256" key="6">
    <source>
        <dbReference type="ARBA" id="ARBA00022840"/>
    </source>
</evidence>
<feature type="domain" description="Protein kinase" evidence="12">
    <location>
        <begin position="160"/>
        <end position="414"/>
    </location>
</feature>
<dbReference type="Pfam" id="PF00069">
    <property type="entry name" value="Pkinase"/>
    <property type="match status" value="1"/>
</dbReference>
<comment type="catalytic activity">
    <reaction evidence="7">
        <text>L-threonyl-[protein] + ATP = O-phospho-L-threonyl-[protein] + ADP + H(+)</text>
        <dbReference type="Rhea" id="RHEA:46608"/>
        <dbReference type="Rhea" id="RHEA-COMP:11060"/>
        <dbReference type="Rhea" id="RHEA-COMP:11605"/>
        <dbReference type="ChEBI" id="CHEBI:15378"/>
        <dbReference type="ChEBI" id="CHEBI:30013"/>
        <dbReference type="ChEBI" id="CHEBI:30616"/>
        <dbReference type="ChEBI" id="CHEBI:61977"/>
        <dbReference type="ChEBI" id="CHEBI:456216"/>
        <dbReference type="EC" id="2.7.11.11"/>
    </reaction>
</comment>
<dbReference type="EC" id="2.7.11.11" evidence="1"/>
<sequence>MAFFNKMFKKTIGKSKDIDFDQEQHAEYGDPSRKDIKSNTQTGRHSDDTISGNNNGVKNLMNSNTYVNQETNVYSTKNVLGYPQQYDNKTENSMDTNIRNKDSIRTKSDDTLGDSVEEGLYSKGKNKEMVQDNDIEMESNDDSEFSLSKIKSCRVDLNDYTFYRTIGTGSFGRVKLVKKRNSDDYFAVKILRKSEVVRAKQVEHVNNERAVLAFCDSPFIVKIQGTSQDSINLYMIMEYVIGGELFSYLRKYRRFPSPVAKFYAAEVTLAFEYLHSFDLVYRDLKPENILVDTTGHIKLTDLGFSKHVPDVTWTLCGTPDYLAPEIIQAKGYGKSVDWYALGVLIFEMIAGYPPFYEKDHYRLYERILSGKIAWPVGFDLNAKNLVQNLISHDLTKRYGNLKGGARDIKSHVWFKEVNWDKLAKLEISAPLIPSKKSNSDTGNFDKYEETGEEYGNTTASDIFRMKFKEF</sequence>
<dbReference type="GO" id="GO:0004691">
    <property type="term" value="F:cAMP-dependent protein kinase activity"/>
    <property type="evidence" value="ECO:0007669"/>
    <property type="project" value="UniProtKB-EC"/>
</dbReference>
<evidence type="ECO:0000256" key="5">
    <source>
        <dbReference type="ARBA" id="ARBA00022777"/>
    </source>
</evidence>
<evidence type="ECO:0000259" key="13">
    <source>
        <dbReference type="PROSITE" id="PS51285"/>
    </source>
</evidence>
<comment type="catalytic activity">
    <reaction evidence="8">
        <text>L-seryl-[protein] + ATP = O-phospho-L-seryl-[protein] + ADP + H(+)</text>
        <dbReference type="Rhea" id="RHEA:17989"/>
        <dbReference type="Rhea" id="RHEA-COMP:9863"/>
        <dbReference type="Rhea" id="RHEA-COMP:11604"/>
        <dbReference type="ChEBI" id="CHEBI:15378"/>
        <dbReference type="ChEBI" id="CHEBI:29999"/>
        <dbReference type="ChEBI" id="CHEBI:30616"/>
        <dbReference type="ChEBI" id="CHEBI:83421"/>
        <dbReference type="ChEBI" id="CHEBI:456216"/>
        <dbReference type="EC" id="2.7.11.11"/>
    </reaction>
</comment>
<dbReference type="GO" id="GO:0005524">
    <property type="term" value="F:ATP binding"/>
    <property type="evidence" value="ECO:0007669"/>
    <property type="project" value="UniProtKB-UniRule"/>
</dbReference>